<reference evidence="1 2" key="2">
    <citation type="journal article" date="2022" name="Mol. Ecol. Resour.">
        <title>The genomes of chicory, endive, great burdock and yacon provide insights into Asteraceae paleo-polyploidization history and plant inulin production.</title>
        <authorList>
            <person name="Fan W."/>
            <person name="Wang S."/>
            <person name="Wang H."/>
            <person name="Wang A."/>
            <person name="Jiang F."/>
            <person name="Liu H."/>
            <person name="Zhao H."/>
            <person name="Xu D."/>
            <person name="Zhang Y."/>
        </authorList>
    </citation>
    <scope>NUCLEOTIDE SEQUENCE [LARGE SCALE GENOMIC DNA]</scope>
    <source>
        <strain evidence="2">cv. Yunnan</strain>
        <tissue evidence="1">Leaves</tissue>
    </source>
</reference>
<proteinExistence type="predicted"/>
<evidence type="ECO:0000313" key="2">
    <source>
        <dbReference type="Proteomes" id="UP001056120"/>
    </source>
</evidence>
<dbReference type="EMBL" id="CM042020">
    <property type="protein sequence ID" value="KAI3820286.1"/>
    <property type="molecule type" value="Genomic_DNA"/>
</dbReference>
<evidence type="ECO:0000313" key="1">
    <source>
        <dbReference type="EMBL" id="KAI3820286.1"/>
    </source>
</evidence>
<sequence length="302" mass="33450">MDSGNSGSLQSSSGGDGGTGGGDVNLSAHFNHIPIVQPRSNFFDPSSFSQPLNPNPNPNPNPMYNLDSLWSRNQNSNPIYDLESQQPQDPYLNTNPVDEKLGVTIKNPKKRTRASRRAPTTVLTTDTTNFRQMVQEFTGIPAAPFSASPATSPFARRLDLYTGITPVHPLRPSAQKIQVQQPSYTATTSSFQLHPSETHGLTKQPLNLSNFQNQMFPFHSLSQSTLPQQINLTERENHPSEHPDAFLSSSSTSLKRWRGQDENMMNFDGRNENSQNVIVSLRNDDEGDQLPGNEDSWICPSD</sequence>
<comment type="caution">
    <text evidence="1">The sequence shown here is derived from an EMBL/GenBank/DDBJ whole genome shotgun (WGS) entry which is preliminary data.</text>
</comment>
<dbReference type="Proteomes" id="UP001056120">
    <property type="component" value="Linkage Group LG03"/>
</dbReference>
<gene>
    <name evidence="1" type="ORF">L1987_07830</name>
</gene>
<organism evidence="1 2">
    <name type="scientific">Smallanthus sonchifolius</name>
    <dbReference type="NCBI Taxonomy" id="185202"/>
    <lineage>
        <taxon>Eukaryota</taxon>
        <taxon>Viridiplantae</taxon>
        <taxon>Streptophyta</taxon>
        <taxon>Embryophyta</taxon>
        <taxon>Tracheophyta</taxon>
        <taxon>Spermatophyta</taxon>
        <taxon>Magnoliopsida</taxon>
        <taxon>eudicotyledons</taxon>
        <taxon>Gunneridae</taxon>
        <taxon>Pentapetalae</taxon>
        <taxon>asterids</taxon>
        <taxon>campanulids</taxon>
        <taxon>Asterales</taxon>
        <taxon>Asteraceae</taxon>
        <taxon>Asteroideae</taxon>
        <taxon>Heliantheae alliance</taxon>
        <taxon>Millerieae</taxon>
        <taxon>Smallanthus</taxon>
    </lineage>
</organism>
<reference evidence="2" key="1">
    <citation type="journal article" date="2022" name="Mol. Ecol. Resour.">
        <title>The genomes of chicory, endive, great burdock and yacon provide insights into Asteraceae palaeo-polyploidization history and plant inulin production.</title>
        <authorList>
            <person name="Fan W."/>
            <person name="Wang S."/>
            <person name="Wang H."/>
            <person name="Wang A."/>
            <person name="Jiang F."/>
            <person name="Liu H."/>
            <person name="Zhao H."/>
            <person name="Xu D."/>
            <person name="Zhang Y."/>
        </authorList>
    </citation>
    <scope>NUCLEOTIDE SEQUENCE [LARGE SCALE GENOMIC DNA]</scope>
    <source>
        <strain evidence="2">cv. Yunnan</strain>
    </source>
</reference>
<name>A0ACB9JKP4_9ASTR</name>
<keyword evidence="2" id="KW-1185">Reference proteome</keyword>
<protein>
    <submittedName>
        <fullName evidence="1">Uncharacterized protein</fullName>
    </submittedName>
</protein>
<accession>A0ACB9JKP4</accession>